<dbReference type="Pfam" id="PF12705">
    <property type="entry name" value="PDDEXK_1"/>
    <property type="match status" value="1"/>
</dbReference>
<gene>
    <name evidence="3" type="ORF">EVA_05173</name>
</gene>
<name>J9GV27_9ZZZZ</name>
<dbReference type="EMBL" id="AMCI01001082">
    <property type="protein sequence ID" value="EJX06718.1"/>
    <property type="molecule type" value="Genomic_DNA"/>
</dbReference>
<proteinExistence type="predicted"/>
<evidence type="ECO:0000259" key="2">
    <source>
        <dbReference type="Pfam" id="PF12705"/>
    </source>
</evidence>
<feature type="compositionally biased region" description="Basic and acidic residues" evidence="1">
    <location>
        <begin position="7"/>
        <end position="21"/>
    </location>
</feature>
<protein>
    <recommendedName>
        <fullName evidence="2">PD-(D/E)XK endonuclease-like domain-containing protein</fullName>
    </recommendedName>
</protein>
<comment type="caution">
    <text evidence="3">The sequence shown here is derived from an EMBL/GenBank/DDBJ whole genome shotgun (WGS) entry which is preliminary data.</text>
</comment>
<sequence length="591" mass="67700">MEETEREDDRNEATKGTKTRQDTPAQRLRACKAFLDRLTEVIDNESKHIDDLTDKVKKEDGTEQRTPEGELLYQLYTESCYQAYTITQRFLQLLTGTTDTETPRESVLDVTRFTLCRLMRKVMSNVSIPFHGEPAVGLQIMGVLETRCLDFDNLLLLSVNEGVLPQKGNDTSFIPFLVKKMHGLTTPDRRVSVYAYYFYRLIQRAQHVRLVYNNSTEGTQKGEMSRFMQALLVEGFDRFHIQRMNLVSTPIPPNLPDMKPLHVPQVEGKKRTPLFTQLSPSAVKVYFTCPRKFYFHYIMHLKGSQTQDPIINANDFGTVFHEAADKLLTEELHAKDNFINASTLKQYLEDKNCKAKLEGIVKKAFVECAQQADSNIQQTPITVEALTNYLKKLLQYETGTLTDQSAAADKLHIIHNEAVHSVVLPIPFFDGNQEITVPFTFKGYIDRYDEAILPDGTQVLRVIDYKTGKDKTSATSYKFDDFFSVATGSKKYPENPMQIFIYSLMITKTTLTPVQPMLFYIPSLAKRDFAPFTTVDGIEITNFHQIADEFEQRLIETVATLINPDTEFPPNPKRGPKEHCEYCEYRALCKL</sequence>
<dbReference type="SUPFAM" id="SSF52540">
    <property type="entry name" value="P-loop containing nucleoside triphosphate hydrolases"/>
    <property type="match status" value="1"/>
</dbReference>
<evidence type="ECO:0000313" key="3">
    <source>
        <dbReference type="EMBL" id="EJX06718.1"/>
    </source>
</evidence>
<dbReference type="Gene3D" id="3.90.320.10">
    <property type="match status" value="2"/>
</dbReference>
<dbReference type="InterPro" id="IPR038726">
    <property type="entry name" value="PDDEXK_AddAB-type"/>
</dbReference>
<reference evidence="3" key="1">
    <citation type="journal article" date="2012" name="PLoS ONE">
        <title>Gene sets for utilization of primary and secondary nutrition supplies in the distal gut of endangered iberian lynx.</title>
        <authorList>
            <person name="Alcaide M."/>
            <person name="Messina E."/>
            <person name="Richter M."/>
            <person name="Bargiela R."/>
            <person name="Peplies J."/>
            <person name="Huws S.A."/>
            <person name="Newbold C.J."/>
            <person name="Golyshin P.N."/>
            <person name="Simon M.A."/>
            <person name="Lopez G."/>
            <person name="Yakimov M.M."/>
            <person name="Ferrer M."/>
        </authorList>
    </citation>
    <scope>NUCLEOTIDE SEQUENCE</scope>
</reference>
<accession>J9GV27</accession>
<dbReference type="InterPro" id="IPR011604">
    <property type="entry name" value="PDDEXK-like_dom_sf"/>
</dbReference>
<feature type="domain" description="PD-(D/E)XK endonuclease-like" evidence="2">
    <location>
        <begin position="277"/>
        <end position="590"/>
    </location>
</feature>
<evidence type="ECO:0000256" key="1">
    <source>
        <dbReference type="SAM" id="MobiDB-lite"/>
    </source>
</evidence>
<feature type="region of interest" description="Disordered" evidence="1">
    <location>
        <begin position="1"/>
        <end position="25"/>
    </location>
</feature>
<organism evidence="3">
    <name type="scientific">gut metagenome</name>
    <dbReference type="NCBI Taxonomy" id="749906"/>
    <lineage>
        <taxon>unclassified sequences</taxon>
        <taxon>metagenomes</taxon>
        <taxon>organismal metagenomes</taxon>
    </lineage>
</organism>
<dbReference type="AlphaFoldDB" id="J9GV27"/>
<dbReference type="InterPro" id="IPR027417">
    <property type="entry name" value="P-loop_NTPase"/>
</dbReference>